<feature type="region of interest" description="Disordered" evidence="5">
    <location>
        <begin position="176"/>
        <end position="295"/>
    </location>
</feature>
<feature type="transmembrane region" description="Helical" evidence="6">
    <location>
        <begin position="46"/>
        <end position="64"/>
    </location>
</feature>
<proteinExistence type="predicted"/>
<evidence type="ECO:0000313" key="9">
    <source>
        <dbReference type="Proteomes" id="UP000799440"/>
    </source>
</evidence>
<feature type="domain" description="MARVEL" evidence="7">
    <location>
        <begin position="17"/>
        <end position="154"/>
    </location>
</feature>
<dbReference type="Pfam" id="PF01284">
    <property type="entry name" value="MARVEL"/>
    <property type="match status" value="1"/>
</dbReference>
<keyword evidence="9" id="KW-1185">Reference proteome</keyword>
<evidence type="ECO:0000259" key="7">
    <source>
        <dbReference type="Pfam" id="PF01284"/>
    </source>
</evidence>
<evidence type="ECO:0000256" key="5">
    <source>
        <dbReference type="SAM" id="MobiDB-lite"/>
    </source>
</evidence>
<organism evidence="8 9">
    <name type="scientific">Sporormia fimetaria CBS 119925</name>
    <dbReference type="NCBI Taxonomy" id="1340428"/>
    <lineage>
        <taxon>Eukaryota</taxon>
        <taxon>Fungi</taxon>
        <taxon>Dikarya</taxon>
        <taxon>Ascomycota</taxon>
        <taxon>Pezizomycotina</taxon>
        <taxon>Dothideomycetes</taxon>
        <taxon>Pleosporomycetidae</taxon>
        <taxon>Pleosporales</taxon>
        <taxon>Sporormiaceae</taxon>
        <taxon>Sporormia</taxon>
    </lineage>
</organism>
<keyword evidence="4 6" id="KW-0472">Membrane</keyword>
<evidence type="ECO:0000256" key="1">
    <source>
        <dbReference type="ARBA" id="ARBA00004141"/>
    </source>
</evidence>
<keyword evidence="3 6" id="KW-1133">Transmembrane helix</keyword>
<evidence type="ECO:0000256" key="2">
    <source>
        <dbReference type="ARBA" id="ARBA00022692"/>
    </source>
</evidence>
<reference evidence="8" key="1">
    <citation type="journal article" date="2020" name="Stud. Mycol.">
        <title>101 Dothideomycetes genomes: a test case for predicting lifestyles and emergence of pathogens.</title>
        <authorList>
            <person name="Haridas S."/>
            <person name="Albert R."/>
            <person name="Binder M."/>
            <person name="Bloem J."/>
            <person name="Labutti K."/>
            <person name="Salamov A."/>
            <person name="Andreopoulos B."/>
            <person name="Baker S."/>
            <person name="Barry K."/>
            <person name="Bills G."/>
            <person name="Bluhm B."/>
            <person name="Cannon C."/>
            <person name="Castanera R."/>
            <person name="Culley D."/>
            <person name="Daum C."/>
            <person name="Ezra D."/>
            <person name="Gonzalez J."/>
            <person name="Henrissat B."/>
            <person name="Kuo A."/>
            <person name="Liang C."/>
            <person name="Lipzen A."/>
            <person name="Lutzoni F."/>
            <person name="Magnuson J."/>
            <person name="Mondo S."/>
            <person name="Nolan M."/>
            <person name="Ohm R."/>
            <person name="Pangilinan J."/>
            <person name="Park H.-J."/>
            <person name="Ramirez L."/>
            <person name="Alfaro M."/>
            <person name="Sun H."/>
            <person name="Tritt A."/>
            <person name="Yoshinaga Y."/>
            <person name="Zwiers L.-H."/>
            <person name="Turgeon B."/>
            <person name="Goodwin S."/>
            <person name="Spatafora J."/>
            <person name="Crous P."/>
            <person name="Grigoriev I."/>
        </authorList>
    </citation>
    <scope>NUCLEOTIDE SEQUENCE</scope>
    <source>
        <strain evidence="8">CBS 119925</strain>
    </source>
</reference>
<feature type="transmembrane region" description="Helical" evidence="6">
    <location>
        <begin position="76"/>
        <end position="100"/>
    </location>
</feature>
<sequence length="295" mass="33002">MRIPQSYIQKCKVVAHGLQILFIFITACIAIAVMTKDGDTGGPTKFYFALCFLTIPALIYLVMVPMWQRAARFANAYAFITVDALYTLLWFAAFVAVAAWNSQGIKDGAKEKKLKDDDDRNCTTFKFGPEDKCELSKANAGIGAVIFVFFAITTGISTYYLIKFRKEGVMPYQAKEMDPHHTSGETHKDNAWSTEIGQHDPFDDDDRHTERGGRQEEDEYALLNSTETDDGRHPGRPLSWGEDRFERDGAGPPYGAYGTNPSELSATGYEQYRVQQPPSPPPAPYNSVGKGYQFQ</sequence>
<dbReference type="PANTHER" id="PTHR37451:SF3">
    <property type="entry name" value="MARVEL DOMAIN-CONTAINING PROTEIN"/>
    <property type="match status" value="1"/>
</dbReference>
<feature type="compositionally biased region" description="Basic and acidic residues" evidence="5">
    <location>
        <begin position="176"/>
        <end position="190"/>
    </location>
</feature>
<keyword evidence="2 6" id="KW-0812">Transmembrane</keyword>
<dbReference type="GO" id="GO:0016020">
    <property type="term" value="C:membrane"/>
    <property type="evidence" value="ECO:0007669"/>
    <property type="project" value="UniProtKB-SubCell"/>
</dbReference>
<feature type="transmembrane region" description="Helical" evidence="6">
    <location>
        <begin position="12"/>
        <end position="34"/>
    </location>
</feature>
<dbReference type="PROSITE" id="PS51257">
    <property type="entry name" value="PROKAR_LIPOPROTEIN"/>
    <property type="match status" value="1"/>
</dbReference>
<evidence type="ECO:0000256" key="4">
    <source>
        <dbReference type="ARBA" id="ARBA00023136"/>
    </source>
</evidence>
<feature type="compositionally biased region" description="Basic and acidic residues" evidence="5">
    <location>
        <begin position="197"/>
        <end position="215"/>
    </location>
</feature>
<feature type="transmembrane region" description="Helical" evidence="6">
    <location>
        <begin position="140"/>
        <end position="162"/>
    </location>
</feature>
<evidence type="ECO:0000256" key="3">
    <source>
        <dbReference type="ARBA" id="ARBA00022989"/>
    </source>
</evidence>
<dbReference type="Proteomes" id="UP000799440">
    <property type="component" value="Unassembled WGS sequence"/>
</dbReference>
<comment type="subcellular location">
    <subcellularLocation>
        <location evidence="1">Membrane</location>
        <topology evidence="1">Multi-pass membrane protein</topology>
    </subcellularLocation>
</comment>
<protein>
    <recommendedName>
        <fullName evidence="7">MARVEL domain-containing protein</fullName>
    </recommendedName>
</protein>
<dbReference type="InterPro" id="IPR008253">
    <property type="entry name" value="Marvel"/>
</dbReference>
<dbReference type="EMBL" id="MU006571">
    <property type="protein sequence ID" value="KAF2747687.1"/>
    <property type="molecule type" value="Genomic_DNA"/>
</dbReference>
<dbReference type="AlphaFoldDB" id="A0A6A6VF01"/>
<name>A0A6A6VF01_9PLEO</name>
<dbReference type="OrthoDB" id="5284712at2759"/>
<gene>
    <name evidence="8" type="ORF">M011DRAFT_467300</name>
</gene>
<evidence type="ECO:0000313" key="8">
    <source>
        <dbReference type="EMBL" id="KAF2747687.1"/>
    </source>
</evidence>
<accession>A0A6A6VF01</accession>
<evidence type="ECO:0000256" key="6">
    <source>
        <dbReference type="SAM" id="Phobius"/>
    </source>
</evidence>
<dbReference type="PANTHER" id="PTHR37451">
    <property type="entry name" value="MARVEL DOMAIN"/>
    <property type="match status" value="1"/>
</dbReference>